<reference evidence="6" key="1">
    <citation type="journal article" date="2019" name="Int. J. Syst. Evol. Microbiol.">
        <title>The Global Catalogue of Microorganisms (GCM) 10K type strain sequencing project: providing services to taxonomists for standard genome sequencing and annotation.</title>
        <authorList>
            <consortium name="The Broad Institute Genomics Platform"/>
            <consortium name="The Broad Institute Genome Sequencing Center for Infectious Disease"/>
            <person name="Wu L."/>
            <person name="Ma J."/>
        </authorList>
    </citation>
    <scope>NUCLEOTIDE SEQUENCE [LARGE SCALE GENOMIC DNA]</scope>
    <source>
        <strain evidence="6">JCM 17460</strain>
    </source>
</reference>
<dbReference type="PANTHER" id="PTHR44688:SF16">
    <property type="entry name" value="DNA-BINDING TRANSCRIPTIONAL ACTIVATOR DEVR_DOSR"/>
    <property type="match status" value="1"/>
</dbReference>
<evidence type="ECO:0000259" key="4">
    <source>
        <dbReference type="PROSITE" id="PS50043"/>
    </source>
</evidence>
<evidence type="ECO:0000256" key="2">
    <source>
        <dbReference type="ARBA" id="ARBA00023125"/>
    </source>
</evidence>
<dbReference type="Gene3D" id="1.10.10.10">
    <property type="entry name" value="Winged helix-like DNA-binding domain superfamily/Winged helix DNA-binding domain"/>
    <property type="match status" value="1"/>
</dbReference>
<dbReference type="Pfam" id="PF00196">
    <property type="entry name" value="GerE"/>
    <property type="match status" value="1"/>
</dbReference>
<evidence type="ECO:0000313" key="5">
    <source>
        <dbReference type="EMBL" id="GAA3523706.1"/>
    </source>
</evidence>
<evidence type="ECO:0000256" key="3">
    <source>
        <dbReference type="ARBA" id="ARBA00023163"/>
    </source>
</evidence>
<organism evidence="5 6">
    <name type="scientific">Nocardioides daeguensis</name>
    <dbReference type="NCBI Taxonomy" id="908359"/>
    <lineage>
        <taxon>Bacteria</taxon>
        <taxon>Bacillati</taxon>
        <taxon>Actinomycetota</taxon>
        <taxon>Actinomycetes</taxon>
        <taxon>Propionibacteriales</taxon>
        <taxon>Nocardioidaceae</taxon>
        <taxon>Nocardioides</taxon>
    </lineage>
</organism>
<feature type="domain" description="HTH luxR-type" evidence="4">
    <location>
        <begin position="239"/>
        <end position="304"/>
    </location>
</feature>
<sequence>MTAVTYRGHMSLDLVQEAPHDGGRLLRTLAAFRATGHSDMAFGGPVIDNGTALDITGLHSAHTRSLQGLRVRSGYGLGGKALLMGRPVSVTNYHDARGITHQYDGPVRAEQLETVTALPIVVDRAPRMVIYLGHRAQVVLGDVWYDAFLPLVRRLEREIAVDDEVRRRVGALRGLSQPAAPAAPPEVQLTRADLRDISEELADLASLVQDETLRARLEEVRDRVEHGHSPAAPTSRRTAAAVPTGLAAREIDVLTQVALGQSNREVAASLGLVESTVKSYLKNAMRKLHATNRVHAVRLAREAGVID</sequence>
<keyword evidence="1" id="KW-0805">Transcription regulation</keyword>
<dbReference type="InterPro" id="IPR036388">
    <property type="entry name" value="WH-like_DNA-bd_sf"/>
</dbReference>
<dbReference type="PRINTS" id="PR00038">
    <property type="entry name" value="HTHLUXR"/>
</dbReference>
<dbReference type="PROSITE" id="PS50043">
    <property type="entry name" value="HTH_LUXR_2"/>
    <property type="match status" value="1"/>
</dbReference>
<dbReference type="SUPFAM" id="SSF46894">
    <property type="entry name" value="C-terminal effector domain of the bipartite response regulators"/>
    <property type="match status" value="1"/>
</dbReference>
<dbReference type="EMBL" id="BAABBB010000005">
    <property type="protein sequence ID" value="GAA3523706.1"/>
    <property type="molecule type" value="Genomic_DNA"/>
</dbReference>
<dbReference type="InterPro" id="IPR016032">
    <property type="entry name" value="Sig_transdc_resp-reg_C-effctor"/>
</dbReference>
<comment type="caution">
    <text evidence="5">The sequence shown here is derived from an EMBL/GenBank/DDBJ whole genome shotgun (WGS) entry which is preliminary data.</text>
</comment>
<name>A0ABP6UZ84_9ACTN</name>
<dbReference type="CDD" id="cd06170">
    <property type="entry name" value="LuxR_C_like"/>
    <property type="match status" value="1"/>
</dbReference>
<dbReference type="Proteomes" id="UP001500301">
    <property type="component" value="Unassembled WGS sequence"/>
</dbReference>
<evidence type="ECO:0000256" key="1">
    <source>
        <dbReference type="ARBA" id="ARBA00023015"/>
    </source>
</evidence>
<dbReference type="PANTHER" id="PTHR44688">
    <property type="entry name" value="DNA-BINDING TRANSCRIPTIONAL ACTIVATOR DEVR_DOSR"/>
    <property type="match status" value="1"/>
</dbReference>
<protein>
    <submittedName>
        <fullName evidence="5">LuxR C-terminal-related transcriptional regulator</fullName>
    </submittedName>
</protein>
<evidence type="ECO:0000313" key="6">
    <source>
        <dbReference type="Proteomes" id="UP001500301"/>
    </source>
</evidence>
<proteinExistence type="predicted"/>
<dbReference type="PROSITE" id="PS00622">
    <property type="entry name" value="HTH_LUXR_1"/>
    <property type="match status" value="1"/>
</dbReference>
<keyword evidence="2" id="KW-0238">DNA-binding</keyword>
<dbReference type="InterPro" id="IPR029016">
    <property type="entry name" value="GAF-like_dom_sf"/>
</dbReference>
<keyword evidence="6" id="KW-1185">Reference proteome</keyword>
<accession>A0ABP6UZ84</accession>
<gene>
    <name evidence="5" type="ORF">GCM10022263_10050</name>
</gene>
<dbReference type="SMART" id="SM00421">
    <property type="entry name" value="HTH_LUXR"/>
    <property type="match status" value="1"/>
</dbReference>
<dbReference type="InterPro" id="IPR000792">
    <property type="entry name" value="Tscrpt_reg_LuxR_C"/>
</dbReference>
<keyword evidence="3" id="KW-0804">Transcription</keyword>
<dbReference type="Gene3D" id="3.30.450.40">
    <property type="match status" value="1"/>
</dbReference>